<dbReference type="OrthoDB" id="411145at2759"/>
<evidence type="ECO:0000313" key="2">
    <source>
        <dbReference type="Proteomes" id="UP000267821"/>
    </source>
</evidence>
<gene>
    <name evidence="1" type="ORF">L211DRAFT_764789</name>
</gene>
<proteinExistence type="predicted"/>
<organism evidence="1 2">
    <name type="scientific">Terfezia boudieri ATCC MYA-4762</name>
    <dbReference type="NCBI Taxonomy" id="1051890"/>
    <lineage>
        <taxon>Eukaryota</taxon>
        <taxon>Fungi</taxon>
        <taxon>Dikarya</taxon>
        <taxon>Ascomycota</taxon>
        <taxon>Pezizomycotina</taxon>
        <taxon>Pezizomycetes</taxon>
        <taxon>Pezizales</taxon>
        <taxon>Pezizaceae</taxon>
        <taxon>Terfezia</taxon>
    </lineage>
</organism>
<name>A0A3N4LA59_9PEZI</name>
<dbReference type="STRING" id="1051890.A0A3N4LA59"/>
<accession>A0A3N4LA59</accession>
<evidence type="ECO:0000313" key="1">
    <source>
        <dbReference type="EMBL" id="RPB18359.1"/>
    </source>
</evidence>
<keyword evidence="2" id="KW-1185">Reference proteome</keyword>
<protein>
    <recommendedName>
        <fullName evidence="3">Aminoglycoside phosphotransferase domain-containing protein</fullName>
    </recommendedName>
</protein>
<dbReference type="SUPFAM" id="SSF56112">
    <property type="entry name" value="Protein kinase-like (PK-like)"/>
    <property type="match status" value="1"/>
</dbReference>
<dbReference type="Gene3D" id="3.90.1200.10">
    <property type="match status" value="1"/>
</dbReference>
<dbReference type="Proteomes" id="UP000267821">
    <property type="component" value="Unassembled WGS sequence"/>
</dbReference>
<dbReference type="InterPro" id="IPR011009">
    <property type="entry name" value="Kinase-like_dom_sf"/>
</dbReference>
<feature type="non-terminal residue" evidence="1">
    <location>
        <position position="1"/>
    </location>
</feature>
<reference evidence="1 2" key="1">
    <citation type="journal article" date="2018" name="Nat. Ecol. Evol.">
        <title>Pezizomycetes genomes reveal the molecular basis of ectomycorrhizal truffle lifestyle.</title>
        <authorList>
            <person name="Murat C."/>
            <person name="Payen T."/>
            <person name="Noel B."/>
            <person name="Kuo A."/>
            <person name="Morin E."/>
            <person name="Chen J."/>
            <person name="Kohler A."/>
            <person name="Krizsan K."/>
            <person name="Balestrini R."/>
            <person name="Da Silva C."/>
            <person name="Montanini B."/>
            <person name="Hainaut M."/>
            <person name="Levati E."/>
            <person name="Barry K.W."/>
            <person name="Belfiori B."/>
            <person name="Cichocki N."/>
            <person name="Clum A."/>
            <person name="Dockter R.B."/>
            <person name="Fauchery L."/>
            <person name="Guy J."/>
            <person name="Iotti M."/>
            <person name="Le Tacon F."/>
            <person name="Lindquist E.A."/>
            <person name="Lipzen A."/>
            <person name="Malagnac F."/>
            <person name="Mello A."/>
            <person name="Molinier V."/>
            <person name="Miyauchi S."/>
            <person name="Poulain J."/>
            <person name="Riccioni C."/>
            <person name="Rubini A."/>
            <person name="Sitrit Y."/>
            <person name="Splivallo R."/>
            <person name="Traeger S."/>
            <person name="Wang M."/>
            <person name="Zifcakova L."/>
            <person name="Wipf D."/>
            <person name="Zambonelli A."/>
            <person name="Paolocci F."/>
            <person name="Nowrousian M."/>
            <person name="Ottonello S."/>
            <person name="Baldrian P."/>
            <person name="Spatafora J.W."/>
            <person name="Henrissat B."/>
            <person name="Nagy L.G."/>
            <person name="Aury J.M."/>
            <person name="Wincker P."/>
            <person name="Grigoriev I.V."/>
            <person name="Bonfante P."/>
            <person name="Martin F.M."/>
        </authorList>
    </citation>
    <scope>NUCLEOTIDE SEQUENCE [LARGE SCALE GENOMIC DNA]</scope>
    <source>
        <strain evidence="1 2">ATCC MYA-4762</strain>
    </source>
</reference>
<sequence length="381" mass="42397">PVHPATMPLLPSILAPGIAILSQIHLTTLWAGYGSIHRLSLRLPSSPHSSPPSSIILKVITPPQHSSADIPDEGHLRKLISYAAESWFYNNLSQRLNRVYAEVGGRGPKVAEAYQDLVRSGNPAMAAMGGMILALEDLKIKFPYNVGYVDSLSHAQAVIRWLARFHAGFMHCGEDEVPGLPPPMLAKSDDSGAYTGVWRQGSYWYLATRRSEYEDMVSSGEWGWLEPWVEYVDKKLWPESPSGDDVEPASHLGRTILHGDTKAANILFTKPITGNNHSYSVSRAGGSESDVEAALYDFQYVGHGLGAVDLVYFLATSVGLYRTEMVYWQRYYYDEVVAAVEELGLEGGVRGWTWDVFRRQFNWAVVDWCRFGAGWGGWGNW</sequence>
<feature type="non-terminal residue" evidence="1">
    <location>
        <position position="381"/>
    </location>
</feature>
<dbReference type="EMBL" id="ML121637">
    <property type="protein sequence ID" value="RPB18359.1"/>
    <property type="molecule type" value="Genomic_DNA"/>
</dbReference>
<dbReference type="PANTHER" id="PTHR11012">
    <property type="entry name" value="PROTEIN KINASE-LIKE DOMAIN-CONTAINING"/>
    <property type="match status" value="1"/>
</dbReference>
<evidence type="ECO:0008006" key="3">
    <source>
        <dbReference type="Google" id="ProtNLM"/>
    </source>
</evidence>
<dbReference type="AlphaFoldDB" id="A0A3N4LA59"/>
<dbReference type="PANTHER" id="PTHR11012:SF30">
    <property type="entry name" value="PROTEIN KINASE-LIKE DOMAIN-CONTAINING"/>
    <property type="match status" value="1"/>
</dbReference>
<dbReference type="InParanoid" id="A0A3N4LA59"/>